<organism evidence="6 7">
    <name type="scientific">Actinomadura rubrisoli</name>
    <dbReference type="NCBI Taxonomy" id="2530368"/>
    <lineage>
        <taxon>Bacteria</taxon>
        <taxon>Bacillati</taxon>
        <taxon>Actinomycetota</taxon>
        <taxon>Actinomycetes</taxon>
        <taxon>Streptosporangiales</taxon>
        <taxon>Thermomonosporaceae</taxon>
        <taxon>Actinomadura</taxon>
    </lineage>
</organism>
<protein>
    <submittedName>
        <fullName evidence="6">Chaplin</fullName>
    </submittedName>
</protein>
<evidence type="ECO:0000313" key="7">
    <source>
        <dbReference type="Proteomes" id="UP000294513"/>
    </source>
</evidence>
<proteinExistence type="predicted"/>
<dbReference type="InterPro" id="IPR005528">
    <property type="entry name" value="ChpA-H"/>
</dbReference>
<dbReference type="PROSITE" id="PS51884">
    <property type="entry name" value="CHAPLIN"/>
    <property type="match status" value="1"/>
</dbReference>
<keyword evidence="7" id="KW-1185">Reference proteome</keyword>
<dbReference type="OrthoDB" id="3544424at2"/>
<feature type="chain" id="PRO_5020878434" evidence="4">
    <location>
        <begin position="28"/>
        <end position="82"/>
    </location>
</feature>
<dbReference type="Proteomes" id="UP000294513">
    <property type="component" value="Unassembled WGS sequence"/>
</dbReference>
<keyword evidence="3" id="KW-0034">Amyloid</keyword>
<dbReference type="Pfam" id="PF03777">
    <property type="entry name" value="ChpA-C"/>
    <property type="match status" value="1"/>
</dbReference>
<gene>
    <name evidence="6" type="ORF">E1298_22005</name>
</gene>
<reference evidence="6 7" key="1">
    <citation type="submission" date="2019-03" db="EMBL/GenBank/DDBJ databases">
        <title>Draft genome sequences of novel Actinobacteria.</title>
        <authorList>
            <person name="Sahin N."/>
            <person name="Ay H."/>
            <person name="Saygin H."/>
        </authorList>
    </citation>
    <scope>NUCLEOTIDE SEQUENCE [LARGE SCALE GENOMIC DNA]</scope>
    <source>
        <strain evidence="6 7">H3C3</strain>
    </source>
</reference>
<comment type="caution">
    <text evidence="6">The sequence shown here is derived from an EMBL/GenBank/DDBJ whole genome shotgun (WGS) entry which is preliminary data.</text>
</comment>
<dbReference type="GO" id="GO:0007155">
    <property type="term" value="P:cell adhesion"/>
    <property type="evidence" value="ECO:0007669"/>
    <property type="project" value="UniProtKB-KW"/>
</dbReference>
<evidence type="ECO:0000256" key="4">
    <source>
        <dbReference type="SAM" id="SignalP"/>
    </source>
</evidence>
<name>A0A4R5BGH9_9ACTN</name>
<evidence type="ECO:0000256" key="2">
    <source>
        <dbReference type="ARBA" id="ARBA00022889"/>
    </source>
</evidence>
<keyword evidence="2" id="KW-0130">Cell adhesion</keyword>
<evidence type="ECO:0000313" key="6">
    <source>
        <dbReference type="EMBL" id="TDD82944.1"/>
    </source>
</evidence>
<keyword evidence="1" id="KW-0964">Secreted</keyword>
<dbReference type="AlphaFoldDB" id="A0A4R5BGH9"/>
<keyword evidence="4" id="KW-0732">Signal</keyword>
<keyword evidence="1" id="KW-0134">Cell wall</keyword>
<evidence type="ECO:0000256" key="1">
    <source>
        <dbReference type="ARBA" id="ARBA00022512"/>
    </source>
</evidence>
<evidence type="ECO:0000256" key="3">
    <source>
        <dbReference type="ARBA" id="ARBA00023087"/>
    </source>
</evidence>
<dbReference type="EMBL" id="SMKU01000118">
    <property type="protein sequence ID" value="TDD82944.1"/>
    <property type="molecule type" value="Genomic_DNA"/>
</dbReference>
<dbReference type="RefSeq" id="WP_131896184.1">
    <property type="nucleotide sequence ID" value="NZ_SMKU01000118.1"/>
</dbReference>
<feature type="signal peptide" evidence="4">
    <location>
        <begin position="1"/>
        <end position="27"/>
    </location>
</feature>
<feature type="domain" description="Chaplin" evidence="5">
    <location>
        <begin position="34"/>
        <end position="74"/>
    </location>
</feature>
<evidence type="ECO:0000259" key="5">
    <source>
        <dbReference type="PROSITE" id="PS51884"/>
    </source>
</evidence>
<accession>A0A4R5BGH9</accession>
<sequence>MIKKLAVTGVLGLAVTGSILSAAPANADIDTSGENGVASGNQAVVPVNAPVSLCGNALAVIGNAGAGCLGNATVLNKHHHHH</sequence>